<dbReference type="Proteomes" id="UP001163798">
    <property type="component" value="Unassembled WGS sequence"/>
</dbReference>
<evidence type="ECO:0000313" key="3">
    <source>
        <dbReference type="Proteomes" id="UP001163798"/>
    </source>
</evidence>
<protein>
    <submittedName>
        <fullName evidence="2">Uncharacterized protein</fullName>
    </submittedName>
</protein>
<name>A0AA38KU91_9AGAR</name>
<keyword evidence="3" id="KW-1185">Reference proteome</keyword>
<feature type="coiled-coil region" evidence="1">
    <location>
        <begin position="69"/>
        <end position="103"/>
    </location>
</feature>
<gene>
    <name evidence="2" type="ORF">GGU10DRAFT_365662</name>
</gene>
<comment type="caution">
    <text evidence="2">The sequence shown here is derived from an EMBL/GenBank/DDBJ whole genome shotgun (WGS) entry which is preliminary data.</text>
</comment>
<dbReference type="EMBL" id="MU793526">
    <property type="protein sequence ID" value="KAJ3781767.1"/>
    <property type="molecule type" value="Genomic_DNA"/>
</dbReference>
<dbReference type="AlphaFoldDB" id="A0AA38KU91"/>
<reference evidence="2" key="1">
    <citation type="submission" date="2022-08" db="EMBL/GenBank/DDBJ databases">
        <authorList>
            <consortium name="DOE Joint Genome Institute"/>
            <person name="Min B."/>
            <person name="Riley R."/>
            <person name="Sierra-Patev S."/>
            <person name="Naranjo-Ortiz M."/>
            <person name="Looney B."/>
            <person name="Konkel Z."/>
            <person name="Slot J.C."/>
            <person name="Sakamoto Y."/>
            <person name="Steenwyk J.L."/>
            <person name="Rokas A."/>
            <person name="Carro J."/>
            <person name="Camarero S."/>
            <person name="Ferreira P."/>
            <person name="Molpeceres G."/>
            <person name="Ruiz-Duenas F.J."/>
            <person name="Serrano A."/>
            <person name="Henrissat B."/>
            <person name="Drula E."/>
            <person name="Hughes K.W."/>
            <person name="Mata J.L."/>
            <person name="Ishikawa N.K."/>
            <person name="Vargas-Isla R."/>
            <person name="Ushijima S."/>
            <person name="Smith C.A."/>
            <person name="Ahrendt S."/>
            <person name="Andreopoulos W."/>
            <person name="He G."/>
            <person name="Labutti K."/>
            <person name="Lipzen A."/>
            <person name="Ng V."/>
            <person name="Sandor L."/>
            <person name="Barry K."/>
            <person name="Martinez A.T."/>
            <person name="Xiao Y."/>
            <person name="Gibbons J.G."/>
            <person name="Terashima K."/>
            <person name="Hibbett D.S."/>
            <person name="Grigoriev I.V."/>
        </authorList>
    </citation>
    <scope>NUCLEOTIDE SEQUENCE</scope>
    <source>
        <strain evidence="2">TFB10291</strain>
    </source>
</reference>
<organism evidence="2 3">
    <name type="scientific">Lentinula aff. detonsa</name>
    <dbReference type="NCBI Taxonomy" id="2804958"/>
    <lineage>
        <taxon>Eukaryota</taxon>
        <taxon>Fungi</taxon>
        <taxon>Dikarya</taxon>
        <taxon>Basidiomycota</taxon>
        <taxon>Agaricomycotina</taxon>
        <taxon>Agaricomycetes</taxon>
        <taxon>Agaricomycetidae</taxon>
        <taxon>Agaricales</taxon>
        <taxon>Marasmiineae</taxon>
        <taxon>Omphalotaceae</taxon>
        <taxon>Lentinula</taxon>
    </lineage>
</organism>
<proteinExistence type="predicted"/>
<sequence length="198" mass="22432">MREEQLKSTFFNHIVAQGARFMRHDRSTQNALEIITHILTLTPTDVQIQEEIRIGGKGLEDTAAGSIHREEVERVLAKHKQEIASLGKEIDTIKHDNESLRRDLLKKGLEDSLKSRGQLEDQYKSVDVVRSATLELLQVQLEDKKATTVVAQVREEIAVQRTYEGNGNGEPLYFPHEPVLTFLQTSFSLPIPTDILHA</sequence>
<keyword evidence="1" id="KW-0175">Coiled coil</keyword>
<accession>A0AA38KU91</accession>
<evidence type="ECO:0000256" key="1">
    <source>
        <dbReference type="SAM" id="Coils"/>
    </source>
</evidence>
<evidence type="ECO:0000313" key="2">
    <source>
        <dbReference type="EMBL" id="KAJ3781767.1"/>
    </source>
</evidence>